<keyword evidence="2" id="KW-1185">Reference proteome</keyword>
<dbReference type="HOGENOM" id="CLU_2333917_0_0_1"/>
<gene>
    <name evidence="1" type="ORF">K443DRAFT_4082</name>
</gene>
<dbReference type="Proteomes" id="UP000054477">
    <property type="component" value="Unassembled WGS sequence"/>
</dbReference>
<sequence length="98" mass="11090">MSGSLPPEQYQPFTLSQVAPRRHTPLLHWWNMTLSYQLDTDTPGPSIPPPVSQVYQPSLPAPLVSRKLYPVDGLKDYIFARQTTHPSIDDGQFARTSR</sequence>
<name>A0A0C9XTT2_9AGAR</name>
<protein>
    <submittedName>
        <fullName evidence="1">Uncharacterized protein</fullName>
    </submittedName>
</protein>
<dbReference type="AlphaFoldDB" id="A0A0C9XTT2"/>
<proteinExistence type="predicted"/>
<dbReference type="EMBL" id="KN838563">
    <property type="protein sequence ID" value="KIK05074.1"/>
    <property type="molecule type" value="Genomic_DNA"/>
</dbReference>
<reference evidence="2" key="2">
    <citation type="submission" date="2015-01" db="EMBL/GenBank/DDBJ databases">
        <title>Evolutionary Origins and Diversification of the Mycorrhizal Mutualists.</title>
        <authorList>
            <consortium name="DOE Joint Genome Institute"/>
            <consortium name="Mycorrhizal Genomics Consortium"/>
            <person name="Kohler A."/>
            <person name="Kuo A."/>
            <person name="Nagy L.G."/>
            <person name="Floudas D."/>
            <person name="Copeland A."/>
            <person name="Barry K.W."/>
            <person name="Cichocki N."/>
            <person name="Veneault-Fourrey C."/>
            <person name="LaButti K."/>
            <person name="Lindquist E.A."/>
            <person name="Lipzen A."/>
            <person name="Lundell T."/>
            <person name="Morin E."/>
            <person name="Murat C."/>
            <person name="Riley R."/>
            <person name="Ohm R."/>
            <person name="Sun H."/>
            <person name="Tunlid A."/>
            <person name="Henrissat B."/>
            <person name="Grigoriev I.V."/>
            <person name="Hibbett D.S."/>
            <person name="Martin F."/>
        </authorList>
    </citation>
    <scope>NUCLEOTIDE SEQUENCE [LARGE SCALE GENOMIC DNA]</scope>
    <source>
        <strain evidence="2">LaAM-08-1</strain>
    </source>
</reference>
<organism evidence="1 2">
    <name type="scientific">Laccaria amethystina LaAM-08-1</name>
    <dbReference type="NCBI Taxonomy" id="1095629"/>
    <lineage>
        <taxon>Eukaryota</taxon>
        <taxon>Fungi</taxon>
        <taxon>Dikarya</taxon>
        <taxon>Basidiomycota</taxon>
        <taxon>Agaricomycotina</taxon>
        <taxon>Agaricomycetes</taxon>
        <taxon>Agaricomycetidae</taxon>
        <taxon>Agaricales</taxon>
        <taxon>Agaricineae</taxon>
        <taxon>Hydnangiaceae</taxon>
        <taxon>Laccaria</taxon>
    </lineage>
</organism>
<reference evidence="1 2" key="1">
    <citation type="submission" date="2014-04" db="EMBL/GenBank/DDBJ databases">
        <authorList>
            <consortium name="DOE Joint Genome Institute"/>
            <person name="Kuo A."/>
            <person name="Kohler A."/>
            <person name="Nagy L.G."/>
            <person name="Floudas D."/>
            <person name="Copeland A."/>
            <person name="Barry K.W."/>
            <person name="Cichocki N."/>
            <person name="Veneault-Fourrey C."/>
            <person name="LaButti K."/>
            <person name="Lindquist E.A."/>
            <person name="Lipzen A."/>
            <person name="Lundell T."/>
            <person name="Morin E."/>
            <person name="Murat C."/>
            <person name="Sun H."/>
            <person name="Tunlid A."/>
            <person name="Henrissat B."/>
            <person name="Grigoriev I.V."/>
            <person name="Hibbett D.S."/>
            <person name="Martin F."/>
            <person name="Nordberg H.P."/>
            <person name="Cantor M.N."/>
            <person name="Hua S.X."/>
        </authorList>
    </citation>
    <scope>NUCLEOTIDE SEQUENCE [LARGE SCALE GENOMIC DNA]</scope>
    <source>
        <strain evidence="1 2">LaAM-08-1</strain>
    </source>
</reference>
<accession>A0A0C9XTT2</accession>
<evidence type="ECO:0000313" key="2">
    <source>
        <dbReference type="Proteomes" id="UP000054477"/>
    </source>
</evidence>
<evidence type="ECO:0000313" key="1">
    <source>
        <dbReference type="EMBL" id="KIK05074.1"/>
    </source>
</evidence>